<proteinExistence type="inferred from homology"/>
<protein>
    <submittedName>
        <fullName evidence="6">Unplaced genomic scaffold GYMLUscaffold_51, whole genome shotgun sequence</fullName>
    </submittedName>
</protein>
<keyword evidence="4" id="KW-1133">Transmembrane helix</keyword>
<dbReference type="PANTHER" id="PTHR48081">
    <property type="entry name" value="AB HYDROLASE SUPERFAMILY PROTEIN C4A8.06C"/>
    <property type="match status" value="1"/>
</dbReference>
<keyword evidence="4" id="KW-0812">Transmembrane</keyword>
<evidence type="ECO:0000256" key="4">
    <source>
        <dbReference type="SAM" id="Phobius"/>
    </source>
</evidence>
<keyword evidence="7" id="KW-1185">Reference proteome</keyword>
<dbReference type="HOGENOM" id="CLU_019364_1_0_1"/>
<evidence type="ECO:0000313" key="7">
    <source>
        <dbReference type="Proteomes" id="UP000053593"/>
    </source>
</evidence>
<dbReference type="Gene3D" id="3.40.50.1820">
    <property type="entry name" value="alpha/beta hydrolase"/>
    <property type="match status" value="1"/>
</dbReference>
<feature type="transmembrane region" description="Helical" evidence="4">
    <location>
        <begin position="12"/>
        <end position="33"/>
    </location>
</feature>
<dbReference type="InterPro" id="IPR050300">
    <property type="entry name" value="GDXG_lipolytic_enzyme"/>
</dbReference>
<accession>A0A0D0CM39</accession>
<dbReference type="PANTHER" id="PTHR48081:SF26">
    <property type="entry name" value="ALPHA_BETA HYDROLASE FOLD-3 DOMAIN-CONTAINING PROTEIN"/>
    <property type="match status" value="1"/>
</dbReference>
<organism evidence="6 7">
    <name type="scientific">Collybiopsis luxurians FD-317 M1</name>
    <dbReference type="NCBI Taxonomy" id="944289"/>
    <lineage>
        <taxon>Eukaryota</taxon>
        <taxon>Fungi</taxon>
        <taxon>Dikarya</taxon>
        <taxon>Basidiomycota</taxon>
        <taxon>Agaricomycotina</taxon>
        <taxon>Agaricomycetes</taxon>
        <taxon>Agaricomycetidae</taxon>
        <taxon>Agaricales</taxon>
        <taxon>Marasmiineae</taxon>
        <taxon>Omphalotaceae</taxon>
        <taxon>Collybiopsis</taxon>
        <taxon>Collybiopsis luxurians</taxon>
    </lineage>
</organism>
<dbReference type="AlphaFoldDB" id="A0A0D0CM39"/>
<reference evidence="6 7" key="1">
    <citation type="submission" date="2014-04" db="EMBL/GenBank/DDBJ databases">
        <title>Evolutionary Origins and Diversification of the Mycorrhizal Mutualists.</title>
        <authorList>
            <consortium name="DOE Joint Genome Institute"/>
            <consortium name="Mycorrhizal Genomics Consortium"/>
            <person name="Kohler A."/>
            <person name="Kuo A."/>
            <person name="Nagy L.G."/>
            <person name="Floudas D."/>
            <person name="Copeland A."/>
            <person name="Barry K.W."/>
            <person name="Cichocki N."/>
            <person name="Veneault-Fourrey C."/>
            <person name="LaButti K."/>
            <person name="Lindquist E.A."/>
            <person name="Lipzen A."/>
            <person name="Lundell T."/>
            <person name="Morin E."/>
            <person name="Murat C."/>
            <person name="Riley R."/>
            <person name="Ohm R."/>
            <person name="Sun H."/>
            <person name="Tunlid A."/>
            <person name="Henrissat B."/>
            <person name="Grigoriev I.V."/>
            <person name="Hibbett D.S."/>
            <person name="Martin F."/>
        </authorList>
    </citation>
    <scope>NUCLEOTIDE SEQUENCE [LARGE SCALE GENOMIC DNA]</scope>
    <source>
        <strain evidence="6 7">FD-317 M1</strain>
    </source>
</reference>
<keyword evidence="2" id="KW-0378">Hydrolase</keyword>
<dbReference type="GO" id="GO:0016787">
    <property type="term" value="F:hydrolase activity"/>
    <property type="evidence" value="ECO:0007669"/>
    <property type="project" value="UniProtKB-KW"/>
</dbReference>
<dbReference type="PROSITE" id="PS01174">
    <property type="entry name" value="LIPASE_GDXG_SER"/>
    <property type="match status" value="1"/>
</dbReference>
<dbReference type="Pfam" id="PF07859">
    <property type="entry name" value="Abhydrolase_3"/>
    <property type="match status" value="1"/>
</dbReference>
<feature type="active site" evidence="3">
    <location>
        <position position="221"/>
    </location>
</feature>
<dbReference type="Proteomes" id="UP000053593">
    <property type="component" value="Unassembled WGS sequence"/>
</dbReference>
<name>A0A0D0CM39_9AGAR</name>
<evidence type="ECO:0000259" key="5">
    <source>
        <dbReference type="Pfam" id="PF07859"/>
    </source>
</evidence>
<comment type="similarity">
    <text evidence="1">Belongs to the 'GDXG' lipolytic enzyme family.</text>
</comment>
<dbReference type="InterPro" id="IPR013094">
    <property type="entry name" value="AB_hydrolase_3"/>
</dbReference>
<evidence type="ECO:0000256" key="3">
    <source>
        <dbReference type="PROSITE-ProRule" id="PRU10038"/>
    </source>
</evidence>
<keyword evidence="4" id="KW-0472">Membrane</keyword>
<sequence length="393" mass="44219">MVLRAQYAQPFKAIYLCYSFCKLVAFNIPYWLLINAIPSNRPRPSWSLRKSLSVKAFHWAMGIILRTGELQVMPNHHRVESNSNGVWINAAPEHLFDDDLRMWLSVAQVKPCIIPGYYYTRHSAPSHTNARKIVYHLHGGAYVTWSASPACTDAARIPKGYLTCANTVSSVFAPEYRLSSINGKGCFENPFPAALLDALAGYLHLIEQGYSPQDIVLSGDSAGAHLALALCRYLLQATRKGLATPALPSKLILLSPWADFGFSHQESYNSVKITDYLRDYDFPQSAITAFLGPHPRSMLEESPYISPASLSFFEEDHIGLFRDFPNTFIAVGTGERLLSSQRDLAKLMRRDMGDDKVVMYEAEDCVHDYCAFDWEEPKRSQTFAEIDSWLTGK</sequence>
<dbReference type="EMBL" id="KN834799">
    <property type="protein sequence ID" value="KIK56253.1"/>
    <property type="molecule type" value="Genomic_DNA"/>
</dbReference>
<dbReference type="OrthoDB" id="2152029at2759"/>
<evidence type="ECO:0000256" key="1">
    <source>
        <dbReference type="ARBA" id="ARBA00010515"/>
    </source>
</evidence>
<gene>
    <name evidence="6" type="ORF">GYMLUDRAFT_230349</name>
</gene>
<evidence type="ECO:0000313" key="6">
    <source>
        <dbReference type="EMBL" id="KIK56253.1"/>
    </source>
</evidence>
<dbReference type="InterPro" id="IPR029058">
    <property type="entry name" value="AB_hydrolase_fold"/>
</dbReference>
<dbReference type="InterPro" id="IPR033140">
    <property type="entry name" value="Lipase_GDXG_put_SER_AS"/>
</dbReference>
<feature type="domain" description="Alpha/beta hydrolase fold-3" evidence="5">
    <location>
        <begin position="135"/>
        <end position="370"/>
    </location>
</feature>
<dbReference type="SUPFAM" id="SSF53474">
    <property type="entry name" value="alpha/beta-Hydrolases"/>
    <property type="match status" value="1"/>
</dbReference>
<evidence type="ECO:0000256" key="2">
    <source>
        <dbReference type="ARBA" id="ARBA00022801"/>
    </source>
</evidence>